<comment type="caution">
    <text evidence="1">The sequence shown here is derived from an EMBL/GenBank/DDBJ whole genome shotgun (WGS) entry which is preliminary data.</text>
</comment>
<feature type="non-terminal residue" evidence="1">
    <location>
        <position position="1"/>
    </location>
</feature>
<gene>
    <name evidence="1" type="ORF">B0H15DRAFT_961026</name>
</gene>
<accession>A0AAD6UMB5</accession>
<dbReference type="Proteomes" id="UP001222325">
    <property type="component" value="Unassembled WGS sequence"/>
</dbReference>
<sequence>FKLTQRGMFTAHARKLARTMVNSGCSREKVGPLLQRIGDVFGMKVNRSMSRRTVSRSMLEGGVASDMQIVFESTQNKGITISADSTSNRGVNFEANHVAHRVPDYESGSLTVDLTLVILTSLPQVRLTGVYSTVDHTSERSVSDFVILSEDRIDTFNRSPLAQRLKQKVTIAQMLRSIMGMNGDHATTEKGKAKGIQRLKQEATNEGLGEERLAALPITDLVLYLSAWNAKKIAQAGGIEAWEALSELEKAERDAKLMKEIVSVLGKPAYDALSAEDRRQVDFFIWAGCCMHKDLNSFKGGNTEMMLEWKRLGLTGPVILANKGNAAILKQLLEPGGAKWDDMTELEQAAFEASTCGAVKTCAIAGMIFNNKD</sequence>
<proteinExistence type="predicted"/>
<name>A0AAD6UMB5_9AGAR</name>
<protein>
    <submittedName>
        <fullName evidence="1">Uncharacterized protein</fullName>
    </submittedName>
</protein>
<dbReference type="AlphaFoldDB" id="A0AAD6UMB5"/>
<organism evidence="1 2">
    <name type="scientific">Mycena belliarum</name>
    <dbReference type="NCBI Taxonomy" id="1033014"/>
    <lineage>
        <taxon>Eukaryota</taxon>
        <taxon>Fungi</taxon>
        <taxon>Dikarya</taxon>
        <taxon>Basidiomycota</taxon>
        <taxon>Agaricomycotina</taxon>
        <taxon>Agaricomycetes</taxon>
        <taxon>Agaricomycetidae</taxon>
        <taxon>Agaricales</taxon>
        <taxon>Marasmiineae</taxon>
        <taxon>Mycenaceae</taxon>
        <taxon>Mycena</taxon>
    </lineage>
</organism>
<feature type="non-terminal residue" evidence="1">
    <location>
        <position position="373"/>
    </location>
</feature>
<evidence type="ECO:0000313" key="1">
    <source>
        <dbReference type="EMBL" id="KAJ7104526.1"/>
    </source>
</evidence>
<reference evidence="1" key="1">
    <citation type="submission" date="2023-03" db="EMBL/GenBank/DDBJ databases">
        <title>Massive genome expansion in bonnet fungi (Mycena s.s.) driven by repeated elements and novel gene families across ecological guilds.</title>
        <authorList>
            <consortium name="Lawrence Berkeley National Laboratory"/>
            <person name="Harder C.B."/>
            <person name="Miyauchi S."/>
            <person name="Viragh M."/>
            <person name="Kuo A."/>
            <person name="Thoen E."/>
            <person name="Andreopoulos B."/>
            <person name="Lu D."/>
            <person name="Skrede I."/>
            <person name="Drula E."/>
            <person name="Henrissat B."/>
            <person name="Morin E."/>
            <person name="Kohler A."/>
            <person name="Barry K."/>
            <person name="LaButti K."/>
            <person name="Morin E."/>
            <person name="Salamov A."/>
            <person name="Lipzen A."/>
            <person name="Mereny Z."/>
            <person name="Hegedus B."/>
            <person name="Baldrian P."/>
            <person name="Stursova M."/>
            <person name="Weitz H."/>
            <person name="Taylor A."/>
            <person name="Grigoriev I.V."/>
            <person name="Nagy L.G."/>
            <person name="Martin F."/>
            <person name="Kauserud H."/>
        </authorList>
    </citation>
    <scope>NUCLEOTIDE SEQUENCE</scope>
    <source>
        <strain evidence="1">CBHHK173m</strain>
    </source>
</reference>
<dbReference type="EMBL" id="JARJCN010000001">
    <property type="protein sequence ID" value="KAJ7104526.1"/>
    <property type="molecule type" value="Genomic_DNA"/>
</dbReference>
<keyword evidence="2" id="KW-1185">Reference proteome</keyword>
<evidence type="ECO:0000313" key="2">
    <source>
        <dbReference type="Proteomes" id="UP001222325"/>
    </source>
</evidence>